<keyword evidence="9" id="KW-0012">Acyltransferase</keyword>
<evidence type="ECO:0000313" key="14">
    <source>
        <dbReference type="Proteomes" id="UP000745764"/>
    </source>
</evidence>
<dbReference type="Pfam" id="PF00583">
    <property type="entry name" value="Acetyltransf_1"/>
    <property type="match status" value="1"/>
</dbReference>
<dbReference type="PANTHER" id="PTHR20531:SF1">
    <property type="entry name" value="N-ALPHA-ACETYLTRANSFERASE 40"/>
    <property type="match status" value="1"/>
</dbReference>
<dbReference type="GO" id="GO:0005634">
    <property type="term" value="C:nucleus"/>
    <property type="evidence" value="ECO:0007669"/>
    <property type="project" value="UniProtKB-SubCell"/>
</dbReference>
<dbReference type="GO" id="GO:0010485">
    <property type="term" value="F:histone H4 acetyltransferase activity"/>
    <property type="evidence" value="ECO:0007669"/>
    <property type="project" value="InterPro"/>
</dbReference>
<dbReference type="GO" id="GO:1990189">
    <property type="term" value="F:protein N-terminal-serine acetyltransferase activity"/>
    <property type="evidence" value="ECO:0007669"/>
    <property type="project" value="UniProtKB-EC"/>
</dbReference>
<feature type="domain" description="N-acetyltransferase" evidence="12">
    <location>
        <begin position="228"/>
        <end position="362"/>
    </location>
</feature>
<dbReference type="PROSITE" id="PS51186">
    <property type="entry name" value="GNAT"/>
    <property type="match status" value="1"/>
</dbReference>
<comment type="catalytic activity">
    <reaction evidence="11">
        <text>N-terminal L-seryl-[histone H4] + acetyl-CoA = N-terminal N(alpha)-acetyl-L-seryl-[histone H4] + CoA + H(+)</text>
        <dbReference type="Rhea" id="RHEA:50596"/>
        <dbReference type="Rhea" id="RHEA-COMP:12740"/>
        <dbReference type="Rhea" id="RHEA-COMP:12743"/>
        <dbReference type="ChEBI" id="CHEBI:15378"/>
        <dbReference type="ChEBI" id="CHEBI:57287"/>
        <dbReference type="ChEBI" id="CHEBI:57288"/>
        <dbReference type="ChEBI" id="CHEBI:64738"/>
        <dbReference type="ChEBI" id="CHEBI:83690"/>
        <dbReference type="EC" id="2.3.1.257"/>
    </reaction>
</comment>
<evidence type="ECO:0000256" key="6">
    <source>
        <dbReference type="ARBA" id="ARBA00022490"/>
    </source>
</evidence>
<gene>
    <name evidence="13" type="ORF">AWRI4620_LOCUS4590</name>
</gene>
<keyword evidence="14" id="KW-1185">Reference proteome</keyword>
<comment type="similarity">
    <text evidence="3">Belongs to the acetyltransferase family. NAA40 subfamily.</text>
</comment>
<protein>
    <recommendedName>
        <fullName evidence="5">N-alpha-acetyltransferase 40</fullName>
        <ecNumber evidence="4">2.3.1.257</ecNumber>
    </recommendedName>
</protein>
<evidence type="ECO:0000259" key="12">
    <source>
        <dbReference type="PROSITE" id="PS51186"/>
    </source>
</evidence>
<evidence type="ECO:0000256" key="11">
    <source>
        <dbReference type="ARBA" id="ARBA00049524"/>
    </source>
</evidence>
<sequence>MSSAAIETEINKWRLWGVNRFLEVNTALSLKQEKNGEPPTLDLVRSLYHGDEKEAKTLLQEARSSLKDMDMIWVIFGACELLNDFPLRTSKKNGSVLLKHSDVFRTFGKKTSQGTKLYTEAGEAYLRFRRIRDLNTLPMLQFTKDYLPAGWMEYTSYRSNISQQSESSTDASLPIFDILMSTSLDLFEQIDAETTESTKPPPFVSQTLLELIKHTSYTDYNTSEQGWSDSKKLDEMKDEDMRYLIVRLQGGHSPETEKQWSENLELDPSIIGFLSFMITEEEEENVAYIYEIHISEHFRACGLGRHLFGLVENIGRATGMDKTMLTVFTRNTHARRWYDSRGYEVDEISPRPRKLRGGRSIEPEYEILSKRLQEHANKKTKS</sequence>
<dbReference type="EC" id="2.3.1.257" evidence="4"/>
<dbReference type="Proteomes" id="UP000745764">
    <property type="component" value="Unassembled WGS sequence"/>
</dbReference>
<proteinExistence type="inferred from homology"/>
<dbReference type="InterPro" id="IPR039949">
    <property type="entry name" value="NAA40"/>
</dbReference>
<dbReference type="AlphaFoldDB" id="A0A9N8KGA2"/>
<dbReference type="PANTHER" id="PTHR20531">
    <property type="entry name" value="N-ALPHA-ACETYLTRANSFERASE 40"/>
    <property type="match status" value="1"/>
</dbReference>
<evidence type="ECO:0000256" key="2">
    <source>
        <dbReference type="ARBA" id="ARBA00004496"/>
    </source>
</evidence>
<evidence type="ECO:0000256" key="10">
    <source>
        <dbReference type="ARBA" id="ARBA00047821"/>
    </source>
</evidence>
<dbReference type="SUPFAM" id="SSF55729">
    <property type="entry name" value="Acyl-CoA N-acyltransferases (Nat)"/>
    <property type="match status" value="1"/>
</dbReference>
<dbReference type="CDD" id="cd04301">
    <property type="entry name" value="NAT_SF"/>
    <property type="match status" value="1"/>
</dbReference>
<comment type="caution">
    <text evidence="13">The sequence shown here is derived from an EMBL/GenBank/DDBJ whole genome shotgun (WGS) entry which is preliminary data.</text>
</comment>
<dbReference type="InterPro" id="IPR016181">
    <property type="entry name" value="Acyl_CoA_acyltransferase"/>
</dbReference>
<comment type="catalytic activity">
    <reaction evidence="10">
        <text>N-terminal L-seryl-[histone H2A] + acetyl-CoA = N-terminal N(alpha)-acetyl-L-seryl-[histone H2A] + CoA + H(+)</text>
        <dbReference type="Rhea" id="RHEA:50600"/>
        <dbReference type="Rhea" id="RHEA-COMP:12742"/>
        <dbReference type="Rhea" id="RHEA-COMP:12744"/>
        <dbReference type="ChEBI" id="CHEBI:15378"/>
        <dbReference type="ChEBI" id="CHEBI:57287"/>
        <dbReference type="ChEBI" id="CHEBI:57288"/>
        <dbReference type="ChEBI" id="CHEBI:64738"/>
        <dbReference type="ChEBI" id="CHEBI:83690"/>
        <dbReference type="EC" id="2.3.1.257"/>
    </reaction>
</comment>
<evidence type="ECO:0000256" key="4">
    <source>
        <dbReference type="ARBA" id="ARBA00012950"/>
    </source>
</evidence>
<evidence type="ECO:0000256" key="9">
    <source>
        <dbReference type="ARBA" id="ARBA00023315"/>
    </source>
</evidence>
<keyword evidence="7" id="KW-0808">Transferase</keyword>
<evidence type="ECO:0000313" key="13">
    <source>
        <dbReference type="EMBL" id="CAD0110335.1"/>
    </source>
</evidence>
<reference evidence="13" key="1">
    <citation type="submission" date="2020-06" db="EMBL/GenBank/DDBJ databases">
        <authorList>
            <person name="Onetto C."/>
        </authorList>
    </citation>
    <scope>NUCLEOTIDE SEQUENCE</scope>
</reference>
<evidence type="ECO:0000256" key="5">
    <source>
        <dbReference type="ARBA" id="ARBA00015043"/>
    </source>
</evidence>
<evidence type="ECO:0000256" key="8">
    <source>
        <dbReference type="ARBA" id="ARBA00023242"/>
    </source>
</evidence>
<accession>A0A9N8KGA2</accession>
<dbReference type="EMBL" id="CAINUL010000006">
    <property type="protein sequence ID" value="CAD0110335.1"/>
    <property type="molecule type" value="Genomic_DNA"/>
</dbReference>
<organism evidence="13 14">
    <name type="scientific">Aureobasidium uvarum</name>
    <dbReference type="NCBI Taxonomy" id="2773716"/>
    <lineage>
        <taxon>Eukaryota</taxon>
        <taxon>Fungi</taxon>
        <taxon>Dikarya</taxon>
        <taxon>Ascomycota</taxon>
        <taxon>Pezizomycotina</taxon>
        <taxon>Dothideomycetes</taxon>
        <taxon>Dothideomycetidae</taxon>
        <taxon>Dothideales</taxon>
        <taxon>Saccotheciaceae</taxon>
        <taxon>Aureobasidium</taxon>
    </lineage>
</organism>
<evidence type="ECO:0000256" key="3">
    <source>
        <dbReference type="ARBA" id="ARBA00008870"/>
    </source>
</evidence>
<dbReference type="OrthoDB" id="424551at2759"/>
<evidence type="ECO:0000256" key="1">
    <source>
        <dbReference type="ARBA" id="ARBA00004123"/>
    </source>
</evidence>
<evidence type="ECO:0000256" key="7">
    <source>
        <dbReference type="ARBA" id="ARBA00022679"/>
    </source>
</evidence>
<dbReference type="GO" id="GO:0005737">
    <property type="term" value="C:cytoplasm"/>
    <property type="evidence" value="ECO:0007669"/>
    <property type="project" value="UniProtKB-SubCell"/>
</dbReference>
<name>A0A9N8KGA2_9PEZI</name>
<dbReference type="Gene3D" id="3.40.630.30">
    <property type="match status" value="1"/>
</dbReference>
<dbReference type="GO" id="GO:0043998">
    <property type="term" value="F:histone H2A acetyltransferase activity"/>
    <property type="evidence" value="ECO:0007669"/>
    <property type="project" value="InterPro"/>
</dbReference>
<dbReference type="InterPro" id="IPR000182">
    <property type="entry name" value="GNAT_dom"/>
</dbReference>
<keyword evidence="6" id="KW-0963">Cytoplasm</keyword>
<comment type="subcellular location">
    <subcellularLocation>
        <location evidence="2">Cytoplasm</location>
    </subcellularLocation>
    <subcellularLocation>
        <location evidence="1">Nucleus</location>
    </subcellularLocation>
</comment>
<keyword evidence="8" id="KW-0539">Nucleus</keyword>